<dbReference type="AlphaFoldDB" id="A0A127HYS9"/>
<evidence type="ECO:0000313" key="3">
    <source>
        <dbReference type="Proteomes" id="UP000070516"/>
    </source>
</evidence>
<dbReference type="InterPro" id="IPR004509">
    <property type="entry name" value="Competence_ComEA_HhH"/>
</dbReference>
<dbReference type="EMBL" id="CP014546">
    <property type="protein sequence ID" value="AMN79649.1"/>
    <property type="molecule type" value="Genomic_DNA"/>
</dbReference>
<sequence>MYRKACFSSLIFAVLTCLSLSISAAPSARSEVTPSTVSTSKLVEDTGKVNINSADLETLRRDLFGIGAAKAKAIVAFRDSNGPFTAVDQLLEVKGIGKALLEKNRDRLVTE</sequence>
<reference evidence="2 3" key="1">
    <citation type="submission" date="2016-02" db="EMBL/GenBank/DDBJ databases">
        <title>Complete genome sequence of Pseudomonas azotoformans S4.</title>
        <authorList>
            <person name="Fang Y."/>
            <person name="Wu L."/>
            <person name="Feng G."/>
        </authorList>
    </citation>
    <scope>NUCLEOTIDE SEQUENCE [LARGE SCALE GENOMIC DNA]</scope>
    <source>
        <strain evidence="2 3">S4</strain>
    </source>
</reference>
<dbReference type="InterPro" id="IPR051675">
    <property type="entry name" value="Endo/Exo/Phosphatase_dom_1"/>
</dbReference>
<dbReference type="GO" id="GO:0015627">
    <property type="term" value="C:type II protein secretion system complex"/>
    <property type="evidence" value="ECO:0007669"/>
    <property type="project" value="TreeGrafter"/>
</dbReference>
<feature type="chain" id="PRO_5007448998" evidence="1">
    <location>
        <begin position="25"/>
        <end position="111"/>
    </location>
</feature>
<organism evidence="2 3">
    <name type="scientific">Pseudomonas azotoformans</name>
    <dbReference type="NCBI Taxonomy" id="47878"/>
    <lineage>
        <taxon>Bacteria</taxon>
        <taxon>Pseudomonadati</taxon>
        <taxon>Pseudomonadota</taxon>
        <taxon>Gammaproteobacteria</taxon>
        <taxon>Pseudomonadales</taxon>
        <taxon>Pseudomonadaceae</taxon>
        <taxon>Pseudomonas</taxon>
    </lineage>
</organism>
<dbReference type="InterPro" id="IPR010994">
    <property type="entry name" value="RuvA_2-like"/>
</dbReference>
<accession>A0A127HYS9</accession>
<feature type="signal peptide" evidence="1">
    <location>
        <begin position="1"/>
        <end position="24"/>
    </location>
</feature>
<dbReference type="Proteomes" id="UP000070516">
    <property type="component" value="Chromosome"/>
</dbReference>
<protein>
    <submittedName>
        <fullName evidence="2">Competence protein ComEA</fullName>
    </submittedName>
</protein>
<dbReference type="KEGG" id="pazo:AYR47_15525"/>
<name>A0A127HYS9_PSEAZ</name>
<proteinExistence type="predicted"/>
<dbReference type="Pfam" id="PF12836">
    <property type="entry name" value="HHH_3"/>
    <property type="match status" value="1"/>
</dbReference>
<gene>
    <name evidence="2" type="ORF">AYR47_15525</name>
</gene>
<dbReference type="GO" id="GO:0015628">
    <property type="term" value="P:protein secretion by the type II secretion system"/>
    <property type="evidence" value="ECO:0007669"/>
    <property type="project" value="TreeGrafter"/>
</dbReference>
<keyword evidence="1" id="KW-0732">Signal</keyword>
<dbReference type="PANTHER" id="PTHR21180">
    <property type="entry name" value="ENDONUCLEASE/EXONUCLEASE/PHOSPHATASE FAMILY DOMAIN-CONTAINING PROTEIN 1"/>
    <property type="match status" value="1"/>
</dbReference>
<dbReference type="Gene3D" id="1.10.150.320">
    <property type="entry name" value="Photosystem II 12 kDa extrinsic protein"/>
    <property type="match status" value="1"/>
</dbReference>
<dbReference type="SUPFAM" id="SSF47781">
    <property type="entry name" value="RuvA domain 2-like"/>
    <property type="match status" value="1"/>
</dbReference>
<dbReference type="PANTHER" id="PTHR21180:SF32">
    <property type="entry name" value="ENDONUCLEASE_EXONUCLEASE_PHOSPHATASE FAMILY DOMAIN-CONTAINING PROTEIN 1"/>
    <property type="match status" value="1"/>
</dbReference>
<evidence type="ECO:0000256" key="1">
    <source>
        <dbReference type="SAM" id="SignalP"/>
    </source>
</evidence>
<dbReference type="RefSeq" id="WP_061435807.1">
    <property type="nucleotide sequence ID" value="NZ_CP014546.1"/>
</dbReference>
<dbReference type="NCBIfam" id="TIGR00426">
    <property type="entry name" value="competence protein ComEA helix-hairpin-helix repeat region"/>
    <property type="match status" value="1"/>
</dbReference>
<evidence type="ECO:0000313" key="2">
    <source>
        <dbReference type="EMBL" id="AMN79649.1"/>
    </source>
</evidence>